<evidence type="ECO:0000313" key="2">
    <source>
        <dbReference type="EMBL" id="RYT77444.1"/>
    </source>
</evidence>
<comment type="caution">
    <text evidence="2">The sequence shown here is derived from an EMBL/GenBank/DDBJ whole genome shotgun (WGS) entry which is preliminary data.</text>
</comment>
<reference evidence="2 3" key="2">
    <citation type="journal article" date="2019" name="Science, e1252229">
        <title>Invertible promoters mediate bacterial phase variation, antibiotic resistance, and host adaptation in the gut.</title>
        <authorList>
            <person name="Jiang X."/>
            <person name="Hall A.B."/>
            <person name="Arthur T.D."/>
            <person name="Plichta D.R."/>
            <person name="Covington C.T."/>
            <person name="Poyet M."/>
            <person name="Crothers J."/>
            <person name="Moses P.L."/>
            <person name="Tolonen A.C."/>
            <person name="Vlamakis H."/>
            <person name="Alm E.J."/>
            <person name="Xavier R.J."/>
        </authorList>
    </citation>
    <scope>NUCLEOTIDE SEQUENCE [LARGE SCALE GENOMIC DNA]</scope>
    <source>
        <strain evidence="3">bj_0095</strain>
        <strain evidence="2">Bj_0095</strain>
    </source>
</reference>
<gene>
    <name evidence="2" type="ORF">EAJ03_02555</name>
    <name evidence="1" type="ORF">F2Z23_02560</name>
</gene>
<evidence type="ECO:0000313" key="1">
    <source>
        <dbReference type="EMBL" id="KAA5276190.1"/>
    </source>
</evidence>
<protein>
    <recommendedName>
        <fullName evidence="5">XRE family transcriptional regulator</fullName>
    </recommendedName>
</protein>
<organism evidence="2 3">
    <name type="scientific">Bacteroides eggerthii</name>
    <dbReference type="NCBI Taxonomy" id="28111"/>
    <lineage>
        <taxon>Bacteria</taxon>
        <taxon>Pseudomonadati</taxon>
        <taxon>Bacteroidota</taxon>
        <taxon>Bacteroidia</taxon>
        <taxon>Bacteroidales</taxon>
        <taxon>Bacteroidaceae</taxon>
        <taxon>Bacteroides</taxon>
    </lineage>
</organism>
<evidence type="ECO:0000313" key="4">
    <source>
        <dbReference type="Proteomes" id="UP000335496"/>
    </source>
</evidence>
<dbReference type="Proteomes" id="UP000291917">
    <property type="component" value="Unassembled WGS sequence"/>
</dbReference>
<dbReference type="EMBL" id="VVZX01000003">
    <property type="protein sequence ID" value="KAA5276190.1"/>
    <property type="molecule type" value="Genomic_DNA"/>
</dbReference>
<proteinExistence type="predicted"/>
<sequence>MNERLLQFIEYKTNGKQADFALLVGWIPQYVSKLIKGENFGIRPVITLLKTFPELNARWLLTGEGEMLSFNPATSVIKDRLQRLLELEKYMKVMTPAELHQITEGENLDFPQETFDKWEKLLEERDKEWEERKLEAMNKQKELCKMKIAKK</sequence>
<dbReference type="RefSeq" id="WP_130088842.1">
    <property type="nucleotide sequence ID" value="NZ_RCXL01000003.1"/>
</dbReference>
<dbReference type="AlphaFoldDB" id="A0A4Q5H894"/>
<dbReference type="EMBL" id="RCXL01000003">
    <property type="protein sequence ID" value="RYT77444.1"/>
    <property type="molecule type" value="Genomic_DNA"/>
</dbReference>
<reference evidence="1 4" key="1">
    <citation type="journal article" date="2019" name="Nat. Med.">
        <title>A library of human gut bacterial isolates paired with longitudinal multiomics data enables mechanistic microbiome research.</title>
        <authorList>
            <person name="Poyet M."/>
            <person name="Groussin M."/>
            <person name="Gibbons S.M."/>
            <person name="Avila-Pacheco J."/>
            <person name="Jiang X."/>
            <person name="Kearney S.M."/>
            <person name="Perrotta A.R."/>
            <person name="Berdy B."/>
            <person name="Zhao S."/>
            <person name="Lieberman T.D."/>
            <person name="Swanson P.K."/>
            <person name="Smith M."/>
            <person name="Roesemann S."/>
            <person name="Alexander J.E."/>
            <person name="Rich S.A."/>
            <person name="Livny J."/>
            <person name="Vlamakis H."/>
            <person name="Clish C."/>
            <person name="Bullock K."/>
            <person name="Deik A."/>
            <person name="Scott J."/>
            <person name="Pierce K.A."/>
            <person name="Xavier R.J."/>
            <person name="Alm E.J."/>
        </authorList>
    </citation>
    <scope>NUCLEOTIDE SEQUENCE [LARGE SCALE GENOMIC DNA]</scope>
    <source>
        <strain evidence="1 4">BIOML-A1</strain>
    </source>
</reference>
<accession>A0A4Q5H894</accession>
<keyword evidence="4" id="KW-1185">Reference proteome</keyword>
<name>A0A4Q5H894_9BACE</name>
<evidence type="ECO:0008006" key="5">
    <source>
        <dbReference type="Google" id="ProtNLM"/>
    </source>
</evidence>
<dbReference type="Proteomes" id="UP000335496">
    <property type="component" value="Unassembled WGS sequence"/>
</dbReference>
<evidence type="ECO:0000313" key="3">
    <source>
        <dbReference type="Proteomes" id="UP000291917"/>
    </source>
</evidence>